<dbReference type="HAMAP" id="MF_00688">
    <property type="entry name" value="Leu_Phe_trans"/>
    <property type="match status" value="1"/>
</dbReference>
<dbReference type="EMBL" id="JABBFO010000004">
    <property type="protein sequence ID" value="MBT0726972.1"/>
    <property type="molecule type" value="Genomic_DNA"/>
</dbReference>
<keyword evidence="1 4" id="KW-0963">Cytoplasm</keyword>
<dbReference type="Gene3D" id="3.40.630.70">
    <property type="entry name" value="Leucyl/phenylalanyl-tRNA-protein transferase, C-terminal domain"/>
    <property type="match status" value="1"/>
</dbReference>
<comment type="subcellular location">
    <subcellularLocation>
        <location evidence="4">Cytoplasm</location>
    </subcellularLocation>
</comment>
<dbReference type="InterPro" id="IPR016181">
    <property type="entry name" value="Acyl_CoA_acyltransferase"/>
</dbReference>
<comment type="catalytic activity">
    <reaction evidence="4">
        <text>N-terminal L-arginyl-[protein] + L-leucyl-tRNA(Leu) = N-terminal L-leucyl-L-arginyl-[protein] + tRNA(Leu) + H(+)</text>
        <dbReference type="Rhea" id="RHEA:50416"/>
        <dbReference type="Rhea" id="RHEA-COMP:9613"/>
        <dbReference type="Rhea" id="RHEA-COMP:9622"/>
        <dbReference type="Rhea" id="RHEA-COMP:12672"/>
        <dbReference type="Rhea" id="RHEA-COMP:12673"/>
        <dbReference type="ChEBI" id="CHEBI:15378"/>
        <dbReference type="ChEBI" id="CHEBI:64719"/>
        <dbReference type="ChEBI" id="CHEBI:78442"/>
        <dbReference type="ChEBI" id="CHEBI:78494"/>
        <dbReference type="ChEBI" id="CHEBI:133044"/>
        <dbReference type="EC" id="2.3.2.6"/>
    </reaction>
</comment>
<dbReference type="Proteomes" id="UP000786875">
    <property type="component" value="Unassembled WGS sequence"/>
</dbReference>
<comment type="catalytic activity">
    <reaction evidence="4">
        <text>L-phenylalanyl-tRNA(Phe) + an N-terminal L-alpha-aminoacyl-[protein] = an N-terminal L-phenylalanyl-L-alpha-aminoacyl-[protein] + tRNA(Phe)</text>
        <dbReference type="Rhea" id="RHEA:43632"/>
        <dbReference type="Rhea" id="RHEA-COMP:9668"/>
        <dbReference type="Rhea" id="RHEA-COMP:9699"/>
        <dbReference type="Rhea" id="RHEA-COMP:10636"/>
        <dbReference type="Rhea" id="RHEA-COMP:10637"/>
        <dbReference type="ChEBI" id="CHEBI:78442"/>
        <dbReference type="ChEBI" id="CHEBI:78531"/>
        <dbReference type="ChEBI" id="CHEBI:78597"/>
        <dbReference type="ChEBI" id="CHEBI:83561"/>
        <dbReference type="EC" id="2.3.2.6"/>
    </reaction>
</comment>
<keyword evidence="3 4" id="KW-0012">Acyltransferase</keyword>
<dbReference type="NCBIfam" id="TIGR00667">
    <property type="entry name" value="aat"/>
    <property type="match status" value="1"/>
</dbReference>
<gene>
    <name evidence="4 5" type="primary">aat</name>
    <name evidence="5" type="ORF">HGT73_06160</name>
</gene>
<dbReference type="EC" id="2.3.2.6" evidence="4"/>
<reference evidence="5 6" key="1">
    <citation type="submission" date="2020-04" db="EMBL/GenBank/DDBJ databases">
        <title>Genome sequencing of Rosenbergiella species.</title>
        <authorList>
            <person name="Alvarez-Perez S."/>
            <person name="Lievens B."/>
        </authorList>
    </citation>
    <scope>NUCLEOTIDE SEQUENCE [LARGE SCALE GENOMIC DNA]</scope>
    <source>
        <strain evidence="5 6">CdVSA20.1</strain>
    </source>
</reference>
<evidence type="ECO:0000256" key="4">
    <source>
        <dbReference type="HAMAP-Rule" id="MF_00688"/>
    </source>
</evidence>
<evidence type="ECO:0000313" key="6">
    <source>
        <dbReference type="Proteomes" id="UP000786875"/>
    </source>
</evidence>
<evidence type="ECO:0000256" key="3">
    <source>
        <dbReference type="ARBA" id="ARBA00023315"/>
    </source>
</evidence>
<evidence type="ECO:0000256" key="2">
    <source>
        <dbReference type="ARBA" id="ARBA00022679"/>
    </source>
</evidence>
<sequence length="229" mass="25684">MPCLDPLAPTIFPSPESALTSPQGLLAYGGDLAAQRLISAYQQGIFPWFSEDDPILWWSPDPRAVLPVEDFHLSRSMQRFLRHCPYQVTINTDFHAVISGCSLHHPEGTWITSEVISAWCRIAETGHAHSVEVWRGNKLVGGLYGMALGGVFCGESMFSLETNASKLALFVLCQHFSRYGGQLIDCQILNAHTESLGAREIPRRQFLEQLDDLKKKNIPAECWVKKRLF</sequence>
<dbReference type="InterPro" id="IPR042203">
    <property type="entry name" value="Leu/Phe-tRNA_Trfase_C"/>
</dbReference>
<comment type="catalytic activity">
    <reaction evidence="4">
        <text>N-terminal L-lysyl-[protein] + L-leucyl-tRNA(Leu) = N-terminal L-leucyl-L-lysyl-[protein] + tRNA(Leu) + H(+)</text>
        <dbReference type="Rhea" id="RHEA:12340"/>
        <dbReference type="Rhea" id="RHEA-COMP:9613"/>
        <dbReference type="Rhea" id="RHEA-COMP:9622"/>
        <dbReference type="Rhea" id="RHEA-COMP:12670"/>
        <dbReference type="Rhea" id="RHEA-COMP:12671"/>
        <dbReference type="ChEBI" id="CHEBI:15378"/>
        <dbReference type="ChEBI" id="CHEBI:65249"/>
        <dbReference type="ChEBI" id="CHEBI:78442"/>
        <dbReference type="ChEBI" id="CHEBI:78494"/>
        <dbReference type="ChEBI" id="CHEBI:133043"/>
        <dbReference type="EC" id="2.3.2.6"/>
    </reaction>
</comment>
<name>A0ABS5T4A4_9GAMM</name>
<dbReference type="PANTHER" id="PTHR30098">
    <property type="entry name" value="LEUCYL/PHENYLALANYL-TRNA--PROTEIN TRANSFERASE"/>
    <property type="match status" value="1"/>
</dbReference>
<comment type="function">
    <text evidence="4">Functions in the N-end rule pathway of protein degradation where it conjugates Leu, Phe and, less efficiently, Met from aminoacyl-tRNAs to the N-termini of proteins containing an N-terminal arginine or lysine.</text>
</comment>
<evidence type="ECO:0000313" key="5">
    <source>
        <dbReference type="EMBL" id="MBT0726972.1"/>
    </source>
</evidence>
<comment type="caution">
    <text evidence="5">The sequence shown here is derived from an EMBL/GenBank/DDBJ whole genome shotgun (WGS) entry which is preliminary data.</text>
</comment>
<dbReference type="GO" id="GO:0008914">
    <property type="term" value="F:leucyl-tRNA--protein transferase activity"/>
    <property type="evidence" value="ECO:0007669"/>
    <property type="project" value="UniProtKB-EC"/>
</dbReference>
<dbReference type="SUPFAM" id="SSF55729">
    <property type="entry name" value="Acyl-CoA N-acyltransferases (Nat)"/>
    <property type="match status" value="1"/>
</dbReference>
<protein>
    <recommendedName>
        <fullName evidence="4">Leucyl/phenylalanyl-tRNA--protein transferase</fullName>
        <ecNumber evidence="4">2.3.2.6</ecNumber>
    </recommendedName>
    <alternativeName>
        <fullName evidence="4">L/F-transferase</fullName>
    </alternativeName>
    <alternativeName>
        <fullName evidence="4">Leucyltransferase</fullName>
    </alternativeName>
    <alternativeName>
        <fullName evidence="4">Phenyalanyltransferase</fullName>
    </alternativeName>
</protein>
<dbReference type="Gene3D" id="3.30.70.3550">
    <property type="entry name" value="Leucyl/phenylalanyl-tRNA-protein transferase, N-terminal domain"/>
    <property type="match status" value="1"/>
</dbReference>
<organism evidence="5 6">
    <name type="scientific">Rosenbergiella australiborealis</name>
    <dbReference type="NCBI Taxonomy" id="1544696"/>
    <lineage>
        <taxon>Bacteria</taxon>
        <taxon>Pseudomonadati</taxon>
        <taxon>Pseudomonadota</taxon>
        <taxon>Gammaproteobacteria</taxon>
        <taxon>Enterobacterales</taxon>
        <taxon>Erwiniaceae</taxon>
        <taxon>Rosenbergiella</taxon>
    </lineage>
</organism>
<proteinExistence type="inferred from homology"/>
<keyword evidence="2 4" id="KW-0808">Transferase</keyword>
<dbReference type="Pfam" id="PF03588">
    <property type="entry name" value="Leu_Phe_trans"/>
    <property type="match status" value="1"/>
</dbReference>
<dbReference type="PANTHER" id="PTHR30098:SF2">
    <property type="entry name" value="LEUCYL_PHENYLALANYL-TRNA--PROTEIN TRANSFERASE"/>
    <property type="match status" value="1"/>
</dbReference>
<keyword evidence="6" id="KW-1185">Reference proteome</keyword>
<comment type="similarity">
    <text evidence="4">Belongs to the L/F-transferase family.</text>
</comment>
<accession>A0ABS5T4A4</accession>
<dbReference type="InterPro" id="IPR042221">
    <property type="entry name" value="Leu/Phe-tRNA_Trfase_N"/>
</dbReference>
<dbReference type="InterPro" id="IPR004616">
    <property type="entry name" value="Leu/Phe-tRNA_Trfase"/>
</dbReference>
<evidence type="ECO:0000256" key="1">
    <source>
        <dbReference type="ARBA" id="ARBA00022490"/>
    </source>
</evidence>